<sequence length="180" mass="20995">MLEAEVKVGQLYVLAISPRGQVYKKTEHGSLCVDSEGVITHKQLIPDRPAFEVLPHYTFKERLAITHRLLVALEAGDGRDTESPDYEVTEEYDEAIKAYSIMANMIYCVVSHHPPRMWRGQYFRSEEERKLIQERREAHQWVLECYHPNGTVKTTRRGTRDALQPFIEVCDEWNLKHARV</sequence>
<protein>
    <submittedName>
        <fullName evidence="1">Uncharacterized protein</fullName>
    </submittedName>
</protein>
<reference evidence="1" key="1">
    <citation type="submission" date="2024-06" db="EMBL/GenBank/DDBJ databases">
        <authorList>
            <person name="Melgar S."/>
            <person name="Ryabinky S."/>
            <person name="Merugu K."/>
            <person name="Desisa B."/>
            <person name="Truong H."/>
            <person name="Jamal R."/>
            <person name="Sandhu A."/>
            <person name="Johnson A."/>
        </authorList>
    </citation>
    <scope>NUCLEOTIDE SEQUENCE</scope>
</reference>
<organism evidence="1">
    <name type="scientific">Serratia phage Kevin</name>
    <dbReference type="NCBI Taxonomy" id="3161161"/>
    <lineage>
        <taxon>Viruses</taxon>
        <taxon>Duplodnaviria</taxon>
        <taxon>Heunggongvirae</taxon>
        <taxon>Uroviricota</taxon>
        <taxon>Caudoviricetes</taxon>
        <taxon>Pantevenvirales</taxon>
        <taxon>Ackermannviridae</taxon>
        <taxon>Miltonvirus</taxon>
    </lineage>
</organism>
<evidence type="ECO:0000313" key="1">
    <source>
        <dbReference type="EMBL" id="XCN27926.1"/>
    </source>
</evidence>
<name>A0AAU8KZV5_9CAUD</name>
<accession>A0AAU8KZV5</accession>
<dbReference type="EMBL" id="PP869623">
    <property type="protein sequence ID" value="XCN27926.1"/>
    <property type="molecule type" value="Genomic_DNA"/>
</dbReference>
<proteinExistence type="predicted"/>